<name>A4CKC7_ROBBH</name>
<keyword evidence="8" id="KW-1185">Reference proteome</keyword>
<dbReference type="EMBL" id="CP001712">
    <property type="protein sequence ID" value="EAR15326.1"/>
    <property type="molecule type" value="Genomic_DNA"/>
</dbReference>
<keyword evidence="4 5" id="KW-0472">Membrane</keyword>
<keyword evidence="3 5" id="KW-1133">Transmembrane helix</keyword>
<dbReference type="HOGENOM" id="CLU_791982_0_0_10"/>
<evidence type="ECO:0000256" key="4">
    <source>
        <dbReference type="ARBA" id="ARBA00023136"/>
    </source>
</evidence>
<sequence>MSSYLTSGLLLVYFFFAQPKHRLFIPFIVLGILFFTFSTFNFSSEDETEFIKSFLRFMIVVACGNEVVQRTNNRDLLVVLIVGGLSIIIHGVVFPDAYTEFSTVTGRASGFYLNPNYAGTVALVGYSLSLASSSKRLRWTGMLIFSLAGLLTLSRTFIVIWVIINLIASVRSRKNLLGFAVGGAMVILILTVSTFLELNTERFSALESLFSNNVQTETITKDTRMDTWAKYTPKVWEAPIFGNGYNKLRGKQYGGSGIHNTYLMVWGESGILPFLFLMGLYFYLVLGCLKYFDTNPEYLYVIIVIALAMLASHGYFESFFMVFISMFVYARIRDLKKQELQPPPEATAST</sequence>
<dbReference type="PANTHER" id="PTHR37422">
    <property type="entry name" value="TEICHURONIC ACID BIOSYNTHESIS PROTEIN TUAE"/>
    <property type="match status" value="1"/>
</dbReference>
<dbReference type="InterPro" id="IPR051533">
    <property type="entry name" value="WaaL-like"/>
</dbReference>
<evidence type="ECO:0000256" key="1">
    <source>
        <dbReference type="ARBA" id="ARBA00004141"/>
    </source>
</evidence>
<accession>A4CKC7</accession>
<dbReference type="Pfam" id="PF04932">
    <property type="entry name" value="Wzy_C"/>
    <property type="match status" value="1"/>
</dbReference>
<dbReference type="Proteomes" id="UP000009049">
    <property type="component" value="Chromosome"/>
</dbReference>
<dbReference type="eggNOG" id="COG3307">
    <property type="taxonomic scope" value="Bacteria"/>
</dbReference>
<evidence type="ECO:0000259" key="6">
    <source>
        <dbReference type="Pfam" id="PF04932"/>
    </source>
</evidence>
<evidence type="ECO:0000256" key="5">
    <source>
        <dbReference type="SAM" id="Phobius"/>
    </source>
</evidence>
<gene>
    <name evidence="7" type="ordered locus">RB2501_13399</name>
</gene>
<evidence type="ECO:0000256" key="2">
    <source>
        <dbReference type="ARBA" id="ARBA00022692"/>
    </source>
</evidence>
<evidence type="ECO:0000313" key="7">
    <source>
        <dbReference type="EMBL" id="EAR15326.1"/>
    </source>
</evidence>
<dbReference type="STRING" id="313596.RB2501_13399"/>
<feature type="domain" description="O-antigen ligase-related" evidence="6">
    <location>
        <begin position="142"/>
        <end position="277"/>
    </location>
</feature>
<evidence type="ECO:0000256" key="3">
    <source>
        <dbReference type="ARBA" id="ARBA00022989"/>
    </source>
</evidence>
<dbReference type="KEGG" id="rbi:RB2501_13399"/>
<feature type="transmembrane region" description="Helical" evidence="5">
    <location>
        <begin position="23"/>
        <end position="44"/>
    </location>
</feature>
<feature type="transmembrane region" description="Helical" evidence="5">
    <location>
        <begin position="143"/>
        <end position="164"/>
    </location>
</feature>
<feature type="transmembrane region" description="Helical" evidence="5">
    <location>
        <begin position="298"/>
        <end position="329"/>
    </location>
</feature>
<dbReference type="InterPro" id="IPR007016">
    <property type="entry name" value="O-antigen_ligase-rel_domated"/>
</dbReference>
<dbReference type="PANTHER" id="PTHR37422:SF17">
    <property type="entry name" value="O-ANTIGEN LIGASE"/>
    <property type="match status" value="1"/>
</dbReference>
<keyword evidence="2 5" id="KW-0812">Transmembrane</keyword>
<protein>
    <recommendedName>
        <fullName evidence="6">O-antigen ligase-related domain-containing protein</fullName>
    </recommendedName>
</protein>
<evidence type="ECO:0000313" key="8">
    <source>
        <dbReference type="Proteomes" id="UP000009049"/>
    </source>
</evidence>
<proteinExistence type="predicted"/>
<dbReference type="AlphaFoldDB" id="A4CKC7"/>
<feature type="transmembrane region" description="Helical" evidence="5">
    <location>
        <begin position="114"/>
        <end position="131"/>
    </location>
</feature>
<dbReference type="GO" id="GO:0016020">
    <property type="term" value="C:membrane"/>
    <property type="evidence" value="ECO:0007669"/>
    <property type="project" value="UniProtKB-SubCell"/>
</dbReference>
<feature type="transmembrane region" description="Helical" evidence="5">
    <location>
        <begin position="176"/>
        <end position="196"/>
    </location>
</feature>
<reference evidence="7 8" key="1">
    <citation type="journal article" date="2009" name="J. Bacteriol.">
        <title>Complete genome sequence of Robiginitalea biformata HTCC2501.</title>
        <authorList>
            <person name="Oh H.M."/>
            <person name="Giovannoni S.J."/>
            <person name="Lee K."/>
            <person name="Ferriera S."/>
            <person name="Johnson J."/>
            <person name="Cho J.C."/>
        </authorList>
    </citation>
    <scope>NUCLEOTIDE SEQUENCE [LARGE SCALE GENOMIC DNA]</scope>
    <source>
        <strain evidence="8">ATCC BAA-864 / HTCC2501 / KCTC 12146</strain>
    </source>
</reference>
<feature type="transmembrane region" description="Helical" evidence="5">
    <location>
        <begin position="75"/>
        <end position="94"/>
    </location>
</feature>
<comment type="subcellular location">
    <subcellularLocation>
        <location evidence="1">Membrane</location>
        <topology evidence="1">Multi-pass membrane protein</topology>
    </subcellularLocation>
</comment>
<organism evidence="7 8">
    <name type="scientific">Robiginitalea biformata (strain ATCC BAA-864 / DSM 15991 / KCTC 12146 / HTCC2501)</name>
    <dbReference type="NCBI Taxonomy" id="313596"/>
    <lineage>
        <taxon>Bacteria</taxon>
        <taxon>Pseudomonadati</taxon>
        <taxon>Bacteroidota</taxon>
        <taxon>Flavobacteriia</taxon>
        <taxon>Flavobacteriales</taxon>
        <taxon>Flavobacteriaceae</taxon>
        <taxon>Robiginitalea</taxon>
    </lineage>
</organism>
<feature type="transmembrane region" description="Helical" evidence="5">
    <location>
        <begin position="271"/>
        <end position="292"/>
    </location>
</feature>